<evidence type="ECO:0000313" key="1">
    <source>
        <dbReference type="EMBL" id="RKO91563.1"/>
    </source>
</evidence>
<organism evidence="1 2">
    <name type="scientific">Blyttiomyces helicus</name>
    <dbReference type="NCBI Taxonomy" id="388810"/>
    <lineage>
        <taxon>Eukaryota</taxon>
        <taxon>Fungi</taxon>
        <taxon>Fungi incertae sedis</taxon>
        <taxon>Chytridiomycota</taxon>
        <taxon>Chytridiomycota incertae sedis</taxon>
        <taxon>Chytridiomycetes</taxon>
        <taxon>Chytridiomycetes incertae sedis</taxon>
        <taxon>Blyttiomyces</taxon>
    </lineage>
</organism>
<sequence length="316" mass="34511">MPRATLLTCHTCDAAAALKQPTLHDASDTSTISKKKKHPPGVDSPLYCSACKEETGVAFTRILNLNGDRGTEDCVEPEFELELVCKRYWARYKFCSAVGREGGRVFAGSGGGSQYRKSSLCPNKLSSPTSKSCNVSHDHIGMVTFTHQILACPEGLSPSIVTALTAVCEETAMKRNTKGKLTESRVSMSDFTALEACGCDSAAKVCKWLCAALKQDTRRFPLGSLTAVSLYTACDRTVIRTPSGLYRPTAADVKQDKLRLNSLESTRATAYRARRSADRVATRFEEREEVGWCFMPFAVGVDVLIQGLDDVAEQRK</sequence>
<evidence type="ECO:0000313" key="2">
    <source>
        <dbReference type="Proteomes" id="UP000269721"/>
    </source>
</evidence>
<dbReference type="Proteomes" id="UP000269721">
    <property type="component" value="Unassembled WGS sequence"/>
</dbReference>
<dbReference type="EMBL" id="KZ995011">
    <property type="protein sequence ID" value="RKO91563.1"/>
    <property type="molecule type" value="Genomic_DNA"/>
</dbReference>
<accession>A0A4P9WI67</accession>
<proteinExistence type="predicted"/>
<reference evidence="2" key="1">
    <citation type="journal article" date="2018" name="Nat. Microbiol.">
        <title>Leveraging single-cell genomics to expand the fungal tree of life.</title>
        <authorList>
            <person name="Ahrendt S.R."/>
            <person name="Quandt C.A."/>
            <person name="Ciobanu D."/>
            <person name="Clum A."/>
            <person name="Salamov A."/>
            <person name="Andreopoulos B."/>
            <person name="Cheng J.F."/>
            <person name="Woyke T."/>
            <person name="Pelin A."/>
            <person name="Henrissat B."/>
            <person name="Reynolds N.K."/>
            <person name="Benny G.L."/>
            <person name="Smith M.E."/>
            <person name="James T.Y."/>
            <person name="Grigoriev I.V."/>
        </authorList>
    </citation>
    <scope>NUCLEOTIDE SEQUENCE [LARGE SCALE GENOMIC DNA]</scope>
</reference>
<keyword evidence="2" id="KW-1185">Reference proteome</keyword>
<dbReference type="AlphaFoldDB" id="A0A4P9WI67"/>
<gene>
    <name evidence="1" type="ORF">BDK51DRAFT_28686</name>
</gene>
<name>A0A4P9WI67_9FUNG</name>
<protein>
    <submittedName>
        <fullName evidence="1">Uncharacterized protein</fullName>
    </submittedName>
</protein>